<feature type="transmembrane region" description="Helical" evidence="5">
    <location>
        <begin position="43"/>
        <end position="68"/>
    </location>
</feature>
<dbReference type="InterPro" id="IPR008952">
    <property type="entry name" value="Tetraspanin_EC2_sf"/>
</dbReference>
<dbReference type="GO" id="GO:0005886">
    <property type="term" value="C:plasma membrane"/>
    <property type="evidence" value="ECO:0007669"/>
    <property type="project" value="TreeGrafter"/>
</dbReference>
<keyword evidence="2 5" id="KW-0812">Transmembrane</keyword>
<dbReference type="SUPFAM" id="SSF48652">
    <property type="entry name" value="Tetraspanin"/>
    <property type="match status" value="1"/>
</dbReference>
<evidence type="ECO:0000256" key="3">
    <source>
        <dbReference type="ARBA" id="ARBA00022989"/>
    </source>
</evidence>
<evidence type="ECO:0000313" key="6">
    <source>
        <dbReference type="EMBL" id="JAP43240.1"/>
    </source>
</evidence>
<dbReference type="PANTHER" id="PTHR19282">
    <property type="entry name" value="TETRASPANIN"/>
    <property type="match status" value="1"/>
</dbReference>
<evidence type="ECO:0000256" key="4">
    <source>
        <dbReference type="ARBA" id="ARBA00023136"/>
    </source>
</evidence>
<evidence type="ECO:0000256" key="2">
    <source>
        <dbReference type="ARBA" id="ARBA00022692"/>
    </source>
</evidence>
<dbReference type="PANTHER" id="PTHR19282:SF544">
    <property type="entry name" value="TETRASPANIN"/>
    <property type="match status" value="1"/>
</dbReference>
<organism evidence="6">
    <name type="scientific">Schistocephalus solidus</name>
    <name type="common">Tapeworm</name>
    <dbReference type="NCBI Taxonomy" id="70667"/>
    <lineage>
        <taxon>Eukaryota</taxon>
        <taxon>Metazoa</taxon>
        <taxon>Spiralia</taxon>
        <taxon>Lophotrochozoa</taxon>
        <taxon>Platyhelminthes</taxon>
        <taxon>Cestoda</taxon>
        <taxon>Eucestoda</taxon>
        <taxon>Diphyllobothriidea</taxon>
        <taxon>Diphyllobothriidae</taxon>
        <taxon>Schistocephalus</taxon>
    </lineage>
</organism>
<evidence type="ECO:0000256" key="5">
    <source>
        <dbReference type="SAM" id="Phobius"/>
    </source>
</evidence>
<dbReference type="InterPro" id="IPR018499">
    <property type="entry name" value="Tetraspanin/Peripherin"/>
</dbReference>
<gene>
    <name evidence="6" type="primary">CD63</name>
    <name evidence="6" type="ORF">TR102872</name>
</gene>
<dbReference type="Gene3D" id="1.10.1450.10">
    <property type="entry name" value="Tetraspanin"/>
    <property type="match status" value="1"/>
</dbReference>
<proteinExistence type="predicted"/>
<keyword evidence="3 5" id="KW-1133">Transmembrane helix</keyword>
<accession>A0A0X3NVR2</accession>
<protein>
    <submittedName>
        <fullName evidence="6">CD63 antigen</fullName>
    </submittedName>
</protein>
<reference evidence="6" key="1">
    <citation type="submission" date="2016-01" db="EMBL/GenBank/DDBJ databases">
        <title>Reference transcriptome for the parasite Schistocephalus solidus: insights into the molecular evolution of parasitism.</title>
        <authorList>
            <person name="Hebert F.O."/>
            <person name="Grambauer S."/>
            <person name="Barber I."/>
            <person name="Landry C.R."/>
            <person name="Aubin-Horth N."/>
        </authorList>
    </citation>
    <scope>NUCLEOTIDE SEQUENCE</scope>
</reference>
<evidence type="ECO:0000256" key="1">
    <source>
        <dbReference type="ARBA" id="ARBA00004141"/>
    </source>
</evidence>
<comment type="subcellular location">
    <subcellularLocation>
        <location evidence="1">Membrane</location>
        <topology evidence="1">Multi-pass membrane protein</topology>
    </subcellularLocation>
</comment>
<dbReference type="AlphaFoldDB" id="A0A0X3NVR2"/>
<feature type="transmembrane region" description="Helical" evidence="5">
    <location>
        <begin position="100"/>
        <end position="123"/>
    </location>
</feature>
<feature type="transmembrane region" description="Helical" evidence="5">
    <location>
        <begin position="298"/>
        <end position="323"/>
    </location>
</feature>
<feature type="transmembrane region" description="Helical" evidence="5">
    <location>
        <begin position="130"/>
        <end position="154"/>
    </location>
</feature>
<keyword evidence="4 5" id="KW-0472">Membrane</keyword>
<sequence>MLTFACTSKAKIFTNTCGSIIRQFQPRLRFSLNMSCAIKFMKFVLVSFNLLFVLIGLALLVAGTWGILNISSFLHAIALAFDKEATGSELYQDTHLIQTIAYVCVALGLLIFLISFFGCCGVVTDSACLLITYAVTVSILFLAKLVCVLAFLILGERLTPIILDQVMAGLSTNYRGALGVTDSQYVSTYSHIMDTFMIDFECCGINDYTDFANENLTRLWHAEGRVYIDANGTKRVGADIGIPPACCHFKRKDFSLNISFTDLHPFMTNPNCPVKPIDDYHSEGCIEVISQSMRLYEAAFIIIPVVISVVEIIGVILAGALAYELKQEARRPY</sequence>
<dbReference type="EMBL" id="GEEE01019985">
    <property type="protein sequence ID" value="JAP43240.1"/>
    <property type="molecule type" value="Transcribed_RNA"/>
</dbReference>
<dbReference type="PRINTS" id="PR00259">
    <property type="entry name" value="TMFOUR"/>
</dbReference>
<dbReference type="Pfam" id="PF00335">
    <property type="entry name" value="Tetraspanin"/>
    <property type="match status" value="1"/>
</dbReference>
<name>A0A0X3NVR2_SCHSO</name>